<dbReference type="Gene3D" id="2.70.70.10">
    <property type="entry name" value="Glucose Permease (Domain IIA)"/>
    <property type="match status" value="1"/>
</dbReference>
<feature type="domain" description="SH3b" evidence="2">
    <location>
        <begin position="29"/>
        <end position="93"/>
    </location>
</feature>
<keyword evidence="1" id="KW-0732">Signal</keyword>
<dbReference type="InterPro" id="IPR011055">
    <property type="entry name" value="Dup_hybrid_motif"/>
</dbReference>
<dbReference type="Gene3D" id="2.30.30.40">
    <property type="entry name" value="SH3 Domains"/>
    <property type="match status" value="1"/>
</dbReference>
<feature type="chain" id="PRO_5045054713" evidence="1">
    <location>
        <begin position="29"/>
        <end position="238"/>
    </location>
</feature>
<dbReference type="CDD" id="cd12797">
    <property type="entry name" value="M23_peptidase"/>
    <property type="match status" value="1"/>
</dbReference>
<dbReference type="Proteomes" id="UP001230807">
    <property type="component" value="Unassembled WGS sequence"/>
</dbReference>
<dbReference type="EMBL" id="JASWER010000003">
    <property type="protein sequence ID" value="MDL5376270.1"/>
    <property type="molecule type" value="Genomic_DNA"/>
</dbReference>
<dbReference type="PROSITE" id="PS51781">
    <property type="entry name" value="SH3B"/>
    <property type="match status" value="1"/>
</dbReference>
<dbReference type="PANTHER" id="PTHR21666">
    <property type="entry name" value="PEPTIDASE-RELATED"/>
    <property type="match status" value="1"/>
</dbReference>
<dbReference type="InterPro" id="IPR050570">
    <property type="entry name" value="Cell_wall_metabolism_enzyme"/>
</dbReference>
<dbReference type="InterPro" id="IPR003646">
    <property type="entry name" value="SH3-like_bac-type"/>
</dbReference>
<organism evidence="3 4">
    <name type="scientific">Exiguobacterium mexicanum</name>
    <dbReference type="NCBI Taxonomy" id="340146"/>
    <lineage>
        <taxon>Bacteria</taxon>
        <taxon>Bacillati</taxon>
        <taxon>Bacillota</taxon>
        <taxon>Bacilli</taxon>
        <taxon>Bacillales</taxon>
        <taxon>Bacillales Family XII. Incertae Sedis</taxon>
        <taxon>Exiguobacterium</taxon>
    </lineage>
</organism>
<gene>
    <name evidence="3" type="ORF">QR695_04540</name>
</gene>
<evidence type="ECO:0000313" key="3">
    <source>
        <dbReference type="EMBL" id="MDL5376270.1"/>
    </source>
</evidence>
<dbReference type="RefSeq" id="WP_058764770.1">
    <property type="nucleotide sequence ID" value="NZ_CP183077.1"/>
</dbReference>
<reference evidence="3 4" key="1">
    <citation type="submission" date="2023-06" db="EMBL/GenBank/DDBJ databases">
        <title>Influencing factors and mechanism of Cr(VI) reduction by facultative anaerobic Exiguobacterium sp. PY14.</title>
        <authorList>
            <person name="Zou L."/>
        </authorList>
    </citation>
    <scope>NUCLEOTIDE SEQUENCE [LARGE SCALE GENOMIC DNA]</scope>
    <source>
        <strain evidence="3 4">PY14</strain>
    </source>
</reference>
<dbReference type="Pfam" id="PF08239">
    <property type="entry name" value="SH3_3"/>
    <property type="match status" value="1"/>
</dbReference>
<comment type="caution">
    <text evidence="3">The sequence shown here is derived from an EMBL/GenBank/DDBJ whole genome shotgun (WGS) entry which is preliminary data.</text>
</comment>
<keyword evidence="4" id="KW-1185">Reference proteome</keyword>
<dbReference type="PANTHER" id="PTHR21666:SF270">
    <property type="entry name" value="MUREIN HYDROLASE ACTIVATOR ENVC"/>
    <property type="match status" value="1"/>
</dbReference>
<evidence type="ECO:0000313" key="4">
    <source>
        <dbReference type="Proteomes" id="UP001230807"/>
    </source>
</evidence>
<proteinExistence type="predicted"/>
<sequence length="238" mass="25185">MKKQLMTITLGALLVSGLTLPASTPVEAATSYKVKVTTNVLNVRSGPSTSYQKVGSAKLGQTFTYLGATGSWTKINYNGSTKYVSSTYVKKYSSTSLQTATAGKFLIPAKGTLTQGYGPASGKYGYTFHNGIDLAAAKGTTVQAGAYGEVIVARNYGAYGNHVMISHTINGQAYTSVYAHMDRLNVVKGQKVAKGAKIGTVGNTGNSFGSHLHFEIHKNKYVYSSSTAANSVNPYTLF</sequence>
<feature type="signal peptide" evidence="1">
    <location>
        <begin position="1"/>
        <end position="28"/>
    </location>
</feature>
<dbReference type="Pfam" id="PF01551">
    <property type="entry name" value="Peptidase_M23"/>
    <property type="match status" value="1"/>
</dbReference>
<dbReference type="InterPro" id="IPR016047">
    <property type="entry name" value="M23ase_b-sheet_dom"/>
</dbReference>
<dbReference type="SUPFAM" id="SSF51261">
    <property type="entry name" value="Duplicated hybrid motif"/>
    <property type="match status" value="1"/>
</dbReference>
<dbReference type="SMART" id="SM00287">
    <property type="entry name" value="SH3b"/>
    <property type="match status" value="1"/>
</dbReference>
<evidence type="ECO:0000259" key="2">
    <source>
        <dbReference type="PROSITE" id="PS51781"/>
    </source>
</evidence>
<accession>A0ABT7MM63</accession>
<name>A0ABT7MM63_9BACL</name>
<protein>
    <submittedName>
        <fullName evidence="3">Peptidoglycan DD-metalloendopeptidase family protein</fullName>
    </submittedName>
</protein>
<evidence type="ECO:0000256" key="1">
    <source>
        <dbReference type="SAM" id="SignalP"/>
    </source>
</evidence>